<evidence type="ECO:0000313" key="2">
    <source>
        <dbReference type="Proteomes" id="UP000483802"/>
    </source>
</evidence>
<accession>A0A6L6WYI6</accession>
<evidence type="ECO:0008006" key="3">
    <source>
        <dbReference type="Google" id="ProtNLM"/>
    </source>
</evidence>
<evidence type="ECO:0000313" key="1">
    <source>
        <dbReference type="EMBL" id="MVO86556.1"/>
    </source>
</evidence>
<sequence length="122" mass="13111">MLPLGGRFDALRVTGRLIHSAVGSGRQENVGQALTDWLHGPVIRDSRTGSGQYHVLVAPDAEWQGDAVRLGAGTYLAVPRVGKQVSPVTRWVVQPQRRGRLCDPSHLAALLATAEPLAEIES</sequence>
<comment type="caution">
    <text evidence="1">The sequence shown here is derived from an EMBL/GenBank/DDBJ whole genome shotgun (WGS) entry which is preliminary data.</text>
</comment>
<gene>
    <name evidence="1" type="ORF">GPA10_17750</name>
</gene>
<name>A0A6L6WYI6_9ACTN</name>
<dbReference type="Proteomes" id="UP000483802">
    <property type="component" value="Unassembled WGS sequence"/>
</dbReference>
<protein>
    <recommendedName>
        <fullName evidence="3">Bifunctional DNA primase/polymerase, N-terminal</fullName>
    </recommendedName>
</protein>
<keyword evidence="2" id="KW-1185">Reference proteome</keyword>
<dbReference type="EMBL" id="WPNZ01000009">
    <property type="protein sequence ID" value="MVO86556.1"/>
    <property type="molecule type" value="Genomic_DNA"/>
</dbReference>
<organism evidence="1 2">
    <name type="scientific">Streptomyces typhae</name>
    <dbReference type="NCBI Taxonomy" id="2681492"/>
    <lineage>
        <taxon>Bacteria</taxon>
        <taxon>Bacillati</taxon>
        <taxon>Actinomycetota</taxon>
        <taxon>Actinomycetes</taxon>
        <taxon>Kitasatosporales</taxon>
        <taxon>Streptomycetaceae</taxon>
        <taxon>Streptomyces</taxon>
    </lineage>
</organism>
<proteinExistence type="predicted"/>
<dbReference type="AlphaFoldDB" id="A0A6L6WYI6"/>
<reference evidence="1 2" key="1">
    <citation type="submission" date="2019-11" db="EMBL/GenBank/DDBJ databases">
        <title>Streptomyces typhae sp. nov., a novel endophytic actinomycete isolated from the root of cattail pollen (Typha angustifolia L.).</title>
        <authorList>
            <person name="Peng C."/>
        </authorList>
    </citation>
    <scope>NUCLEOTIDE SEQUENCE [LARGE SCALE GENOMIC DNA]</scope>
    <source>
        <strain evidence="2">p1417</strain>
    </source>
</reference>